<comment type="caution">
    <text evidence="1">The sequence shown here is derived from an EMBL/GenBank/DDBJ whole genome shotgun (WGS) entry which is preliminary data.</text>
</comment>
<gene>
    <name evidence="1" type="ORF">PPSIR1_27298</name>
</gene>
<accession>A6G4M4</accession>
<dbReference type="InterPro" id="IPR011990">
    <property type="entry name" value="TPR-like_helical_dom_sf"/>
</dbReference>
<dbReference type="Proteomes" id="UP000005801">
    <property type="component" value="Unassembled WGS sequence"/>
</dbReference>
<name>A6G4M4_9BACT</name>
<dbReference type="EMBL" id="ABCS01000022">
    <property type="protein sequence ID" value="EDM79144.1"/>
    <property type="molecule type" value="Genomic_DNA"/>
</dbReference>
<evidence type="ECO:0000313" key="1">
    <source>
        <dbReference type="EMBL" id="EDM79144.1"/>
    </source>
</evidence>
<dbReference type="Gene3D" id="1.25.40.10">
    <property type="entry name" value="Tetratricopeptide repeat domain"/>
    <property type="match status" value="1"/>
</dbReference>
<evidence type="ECO:0008006" key="3">
    <source>
        <dbReference type="Google" id="ProtNLM"/>
    </source>
</evidence>
<dbReference type="RefSeq" id="WP_006971673.1">
    <property type="nucleotide sequence ID" value="NZ_ABCS01000022.1"/>
</dbReference>
<dbReference type="OrthoDB" id="5483576at2"/>
<keyword evidence="2" id="KW-1185">Reference proteome</keyword>
<dbReference type="STRING" id="391625.PPSIR1_27298"/>
<organism evidence="1 2">
    <name type="scientific">Plesiocystis pacifica SIR-1</name>
    <dbReference type="NCBI Taxonomy" id="391625"/>
    <lineage>
        <taxon>Bacteria</taxon>
        <taxon>Pseudomonadati</taxon>
        <taxon>Myxococcota</taxon>
        <taxon>Polyangia</taxon>
        <taxon>Nannocystales</taxon>
        <taxon>Nannocystaceae</taxon>
        <taxon>Plesiocystis</taxon>
    </lineage>
</organism>
<protein>
    <recommendedName>
        <fullName evidence="3">Beta-lactamase</fullName>
    </recommendedName>
</protein>
<proteinExistence type="predicted"/>
<sequence>MGSGCAPLELSAVPGYAAPREVRQAARQCERRPGRCLSRADGYREGGDYEAAAFVYLHACLANPAMSCWRVGWKHFIGDGAVHDIAFGLYYLGLACEGGNPSACTALGLWWEGDPNEDWRGWLEAGCAGHIELACEALEGAGD</sequence>
<evidence type="ECO:0000313" key="2">
    <source>
        <dbReference type="Proteomes" id="UP000005801"/>
    </source>
</evidence>
<dbReference type="AlphaFoldDB" id="A6G4M4"/>
<dbReference type="SUPFAM" id="SSF81901">
    <property type="entry name" value="HCP-like"/>
    <property type="match status" value="1"/>
</dbReference>
<reference evidence="1 2" key="1">
    <citation type="submission" date="2007-06" db="EMBL/GenBank/DDBJ databases">
        <authorList>
            <person name="Shimkets L."/>
            <person name="Ferriera S."/>
            <person name="Johnson J."/>
            <person name="Kravitz S."/>
            <person name="Beeson K."/>
            <person name="Sutton G."/>
            <person name="Rogers Y.-H."/>
            <person name="Friedman R."/>
            <person name="Frazier M."/>
            <person name="Venter J.C."/>
        </authorList>
    </citation>
    <scope>NUCLEOTIDE SEQUENCE [LARGE SCALE GENOMIC DNA]</scope>
    <source>
        <strain evidence="1 2">SIR-1</strain>
    </source>
</reference>